<gene>
    <name evidence="13 15" type="primary">flhB</name>
    <name evidence="15" type="ORF">HA49_13645</name>
</gene>
<comment type="caution">
    <text evidence="13">Lacks conserved residue(s) required for the propagation of feature annotation.</text>
</comment>
<dbReference type="SUPFAM" id="SSF160544">
    <property type="entry name" value="EscU C-terminal domain-like"/>
    <property type="match status" value="1"/>
</dbReference>
<evidence type="ECO:0000256" key="7">
    <source>
        <dbReference type="ARBA" id="ARBA00022795"/>
    </source>
</evidence>
<keyword evidence="15" id="KW-0282">Flagellum</keyword>
<protein>
    <recommendedName>
        <fullName evidence="3 13">Flagellar biosynthetic protein FlhB</fullName>
    </recommendedName>
</protein>
<dbReference type="NCBIfam" id="TIGR00328">
    <property type="entry name" value="flhB"/>
    <property type="match status" value="1"/>
</dbReference>
<dbReference type="GO" id="GO:0044780">
    <property type="term" value="P:bacterial-type flagellum assembly"/>
    <property type="evidence" value="ECO:0007669"/>
    <property type="project" value="InterPro"/>
</dbReference>
<keyword evidence="7 13" id="KW-1005">Bacterial flagellum biogenesis</keyword>
<evidence type="ECO:0000256" key="4">
    <source>
        <dbReference type="ARBA" id="ARBA00022448"/>
    </source>
</evidence>
<dbReference type="AlphaFoldDB" id="A0A095T5S1"/>
<dbReference type="Proteomes" id="UP000029577">
    <property type="component" value="Unassembled WGS sequence"/>
</dbReference>
<evidence type="ECO:0000256" key="3">
    <source>
        <dbReference type="ARBA" id="ARBA00021622"/>
    </source>
</evidence>
<keyword evidence="6 13" id="KW-0812">Transmembrane</keyword>
<dbReference type="FunFam" id="3.40.1690.10:FF:000001">
    <property type="entry name" value="Flagellar biosynthetic protein FlhB"/>
    <property type="match status" value="1"/>
</dbReference>
<evidence type="ECO:0000256" key="11">
    <source>
        <dbReference type="ARBA" id="ARBA00023225"/>
    </source>
</evidence>
<dbReference type="RefSeq" id="WP_038020991.1">
    <property type="nucleotide sequence ID" value="NZ_JPKR02000003.1"/>
</dbReference>
<comment type="subcellular location">
    <subcellularLocation>
        <location evidence="1">Cell membrane</location>
        <topology evidence="1">Multi-pass membrane protein</topology>
    </subcellularLocation>
</comment>
<keyword evidence="5 13" id="KW-1003">Cell membrane</keyword>
<evidence type="ECO:0000313" key="15">
    <source>
        <dbReference type="EMBL" id="KGD71874.1"/>
    </source>
</evidence>
<dbReference type="InterPro" id="IPR029025">
    <property type="entry name" value="T3SS_substrate_exporter_C"/>
</dbReference>
<keyword evidence="15" id="KW-0966">Cell projection</keyword>
<reference evidence="15" key="1">
    <citation type="submission" date="2014-12" db="EMBL/GenBank/DDBJ databases">
        <title>The draft genome of the Tatumella morbirosei type strain, LMG23360T isolated from pineapple rot.</title>
        <authorList>
            <person name="Smits T.H."/>
            <person name="Palmer M."/>
            <person name="Venter S.N."/>
            <person name="Duffy B."/>
            <person name="Steenkamp E.T."/>
            <person name="Chan W.Y."/>
            <person name="Coutinho T.A."/>
            <person name="Coetzee M.P."/>
            <person name="De Maayer P."/>
        </authorList>
    </citation>
    <scope>NUCLEOTIDE SEQUENCE [LARGE SCALE GENOMIC DNA]</scope>
    <source>
        <strain evidence="15">LMG 23360</strain>
    </source>
</reference>
<dbReference type="eggNOG" id="COG1377">
    <property type="taxonomic scope" value="Bacteria"/>
</dbReference>
<dbReference type="PRINTS" id="PR00950">
    <property type="entry name" value="TYPE3IMSPROT"/>
</dbReference>
<keyword evidence="16" id="KW-1185">Reference proteome</keyword>
<evidence type="ECO:0000256" key="10">
    <source>
        <dbReference type="ARBA" id="ARBA00023136"/>
    </source>
</evidence>
<evidence type="ECO:0000256" key="5">
    <source>
        <dbReference type="ARBA" id="ARBA00022475"/>
    </source>
</evidence>
<dbReference type="Gene3D" id="3.40.1690.10">
    <property type="entry name" value="secretion proteins EscU"/>
    <property type="match status" value="1"/>
</dbReference>
<accession>A0A095T5S1</accession>
<comment type="similarity">
    <text evidence="2 13">Belongs to the type III secretion exporter family.</text>
</comment>
<dbReference type="PANTHER" id="PTHR30531">
    <property type="entry name" value="FLAGELLAR BIOSYNTHETIC PROTEIN FLHB"/>
    <property type="match status" value="1"/>
</dbReference>
<dbReference type="InterPro" id="IPR006136">
    <property type="entry name" value="FlhB"/>
</dbReference>
<dbReference type="EMBL" id="JPKR02000003">
    <property type="protein sequence ID" value="KGD71874.1"/>
    <property type="molecule type" value="Genomic_DNA"/>
</dbReference>
<dbReference type="Pfam" id="PF01312">
    <property type="entry name" value="Bac_export_2"/>
    <property type="match status" value="1"/>
</dbReference>
<organism evidence="15 16">
    <name type="scientific">Tatumella morbirosei</name>
    <dbReference type="NCBI Taxonomy" id="642227"/>
    <lineage>
        <taxon>Bacteria</taxon>
        <taxon>Pseudomonadati</taxon>
        <taxon>Pseudomonadota</taxon>
        <taxon>Gammaproteobacteria</taxon>
        <taxon>Enterobacterales</taxon>
        <taxon>Erwiniaceae</taxon>
        <taxon>Tatumella</taxon>
    </lineage>
</organism>
<feature type="transmembrane region" description="Helical" evidence="13">
    <location>
        <begin position="187"/>
        <end position="213"/>
    </location>
</feature>
<dbReference type="InterPro" id="IPR006135">
    <property type="entry name" value="T3SS_substrate_exporter"/>
</dbReference>
<dbReference type="GO" id="GO:0005886">
    <property type="term" value="C:plasma membrane"/>
    <property type="evidence" value="ECO:0007669"/>
    <property type="project" value="UniProtKB-SubCell"/>
</dbReference>
<keyword evidence="15" id="KW-0969">Cilium</keyword>
<keyword evidence="9 13" id="KW-1133">Transmembrane helix</keyword>
<keyword evidence="8 13" id="KW-0653">Protein transport</keyword>
<dbReference type="OrthoDB" id="9807950at2"/>
<evidence type="ECO:0000256" key="6">
    <source>
        <dbReference type="ARBA" id="ARBA00022692"/>
    </source>
</evidence>
<evidence type="ECO:0000256" key="13">
    <source>
        <dbReference type="RuleBase" id="RU364091"/>
    </source>
</evidence>
<feature type="region of interest" description="Disordered" evidence="14">
    <location>
        <begin position="1"/>
        <end position="25"/>
    </location>
</feature>
<keyword evidence="11 13" id="KW-1006">Bacterial flagellum protein export</keyword>
<feature type="transmembrane region" description="Helical" evidence="13">
    <location>
        <begin position="84"/>
        <end position="110"/>
    </location>
</feature>
<name>A0A095T5S1_9GAMM</name>
<evidence type="ECO:0000256" key="9">
    <source>
        <dbReference type="ARBA" id="ARBA00022989"/>
    </source>
</evidence>
<evidence type="ECO:0000256" key="14">
    <source>
        <dbReference type="SAM" id="MobiDB-lite"/>
    </source>
</evidence>
<dbReference type="PANTHER" id="PTHR30531:SF12">
    <property type="entry name" value="FLAGELLAR BIOSYNTHETIC PROTEIN FLHB"/>
    <property type="match status" value="1"/>
</dbReference>
<evidence type="ECO:0000313" key="16">
    <source>
        <dbReference type="Proteomes" id="UP000029577"/>
    </source>
</evidence>
<evidence type="ECO:0000256" key="2">
    <source>
        <dbReference type="ARBA" id="ARBA00010690"/>
    </source>
</evidence>
<evidence type="ECO:0000256" key="1">
    <source>
        <dbReference type="ARBA" id="ARBA00004651"/>
    </source>
</evidence>
<dbReference type="Gene3D" id="6.10.250.2080">
    <property type="match status" value="1"/>
</dbReference>
<proteinExistence type="inferred from homology"/>
<keyword evidence="10 13" id="KW-0472">Membrane</keyword>
<keyword evidence="4 13" id="KW-0813">Transport</keyword>
<evidence type="ECO:0000256" key="12">
    <source>
        <dbReference type="ARBA" id="ARBA00025078"/>
    </source>
</evidence>
<dbReference type="GO" id="GO:0009306">
    <property type="term" value="P:protein secretion"/>
    <property type="evidence" value="ECO:0007669"/>
    <property type="project" value="InterPro"/>
</dbReference>
<comment type="function">
    <text evidence="12 13">Required for formation of the rod structure in the basal body of the flagellar apparatus. Together with FliI and FliH, may constitute the export apparatus of flagellin.</text>
</comment>
<comment type="caution">
    <text evidence="15">The sequence shown here is derived from an EMBL/GenBank/DDBJ whole genome shotgun (WGS) entry which is preliminary data.</text>
</comment>
<feature type="transmembrane region" description="Helical" evidence="13">
    <location>
        <begin position="148"/>
        <end position="167"/>
    </location>
</feature>
<sequence>MADQDKDDKTEDPSARRIEKAREEGDIPRSRELTSLLMLLAGLLLLRISAEPLARTMKTLMRSGLYFGQPGIRDGDLLLISTRLLWQSCLTILPVLCGVMLVAASAPMLLGGITLSSKSLKFNPGRMNPLSGFGRLFSGQMVAELTKALLKVIISGFVAGSYLYRHWDEFMGLLALPLSEAIPRGLVLVLLCGIGVVLSMIPMVGFDVFWQLYSYHKKLRMSRQDLRDEYKQQEGDPHVKSRIRQQMHAVARRRMMAAVPTADVIVTNPTHFAVALQYQEGKMHAPKVVAKGRDKLAARIRQLAGQHHIPLLEAPTLARALYRHTEPGDFIPGALYGAVAEVLAWVWQIRRWRSVGGNRPAAPRNLQVPQQMDMTGEFTRHG</sequence>
<dbReference type="STRING" id="642227.HA49_13645"/>
<evidence type="ECO:0000256" key="8">
    <source>
        <dbReference type="ARBA" id="ARBA00022927"/>
    </source>
</evidence>